<proteinExistence type="predicted"/>
<name>I6MRG6_9PAPI</name>
<reference evidence="2 3" key="1">
    <citation type="submission" date="2010-07" db="EMBL/GenBank/DDBJ databases">
        <title>Survey of HPV infection in oral cavity reveals abundant novel beta and gamma HPV types.</title>
        <authorList>
            <person name="Chen Z."/>
            <person name="Sun C."/>
            <person name="Bottalico D."/>
            <person name="Burk R."/>
        </authorList>
    </citation>
    <scope>NUCLEOTIDE SEQUENCE [LARGE SCALE GENOMIC DNA]</scope>
    <source>
        <strain evidence="2">GH659</strain>
    </source>
</reference>
<feature type="compositionally biased region" description="Basic and acidic residues" evidence="1">
    <location>
        <begin position="108"/>
        <end position="117"/>
    </location>
</feature>
<evidence type="ECO:0008006" key="4">
    <source>
        <dbReference type="Google" id="ProtNLM"/>
    </source>
</evidence>
<evidence type="ECO:0000313" key="2">
    <source>
        <dbReference type="EMBL" id="AEM24681.1"/>
    </source>
</evidence>
<accession>I6MRG6</accession>
<evidence type="ECO:0000256" key="1">
    <source>
        <dbReference type="SAM" id="MobiDB-lite"/>
    </source>
</evidence>
<dbReference type="EMBL" id="HM999999">
    <property type="protein sequence ID" value="AEM24681.1"/>
    <property type="molecule type" value="Genomic_DNA"/>
</dbReference>
<dbReference type="Proteomes" id="UP000112284">
    <property type="component" value="Segment"/>
</dbReference>
<feature type="compositionally biased region" description="Pro residues" evidence="1">
    <location>
        <begin position="55"/>
        <end position="69"/>
    </location>
</feature>
<gene>
    <name evidence="2" type="primary">E4</name>
</gene>
<sequence length="162" mass="18764">MQMACIMMRYVVTEYILCCLNQMQANMERQENGLCILEKQLLSPLPAQQGGQQTPPKPSTNLPPPPGTPRPNRRVLDDLHKRSVGPLHPPLLTRRPLVFEIGDEDKENDNHQQKEEEQIPQSPLADWLSQLLHKWEQDVDYLLQRVLDDLNDFRLKHGIRTS</sequence>
<organism evidence="2 3">
    <name type="scientific">human papillomavirus 147</name>
    <dbReference type="NCBI Taxonomy" id="1070420"/>
    <lineage>
        <taxon>Viruses</taxon>
        <taxon>Monodnaviria</taxon>
        <taxon>Shotokuvirae</taxon>
        <taxon>Cossaviricota</taxon>
        <taxon>Papovaviricetes</taxon>
        <taxon>Zurhausenvirales</taxon>
        <taxon>Papillomaviridae</taxon>
        <taxon>Firstpapillomavirinae</taxon>
        <taxon>Gammapapillomavirus</taxon>
        <taxon>Gammapapillomavirus 8</taxon>
    </lineage>
</organism>
<feature type="region of interest" description="Disordered" evidence="1">
    <location>
        <begin position="46"/>
        <end position="122"/>
    </location>
</feature>
<evidence type="ECO:0000313" key="3">
    <source>
        <dbReference type="Proteomes" id="UP000112284"/>
    </source>
</evidence>
<protein>
    <recommendedName>
        <fullName evidence="4">E4 protein</fullName>
    </recommendedName>
</protein>